<evidence type="ECO:0000256" key="4">
    <source>
        <dbReference type="ARBA" id="ARBA00022475"/>
    </source>
</evidence>
<evidence type="ECO:0000256" key="8">
    <source>
        <dbReference type="ARBA" id="ARBA00023136"/>
    </source>
</evidence>
<dbReference type="Gene3D" id="1.20.1530.20">
    <property type="match status" value="1"/>
</dbReference>
<feature type="transmembrane region" description="Helical" evidence="10">
    <location>
        <begin position="28"/>
        <end position="47"/>
    </location>
</feature>
<protein>
    <submittedName>
        <fullName evidence="12">Sodium:proton antiporter</fullName>
    </submittedName>
</protein>
<keyword evidence="7" id="KW-0406">Ion transport</keyword>
<organism evidence="12 13">
    <name type="scientific">Arthrobacter mangrovi</name>
    <dbReference type="NCBI Taxonomy" id="2966350"/>
    <lineage>
        <taxon>Bacteria</taxon>
        <taxon>Bacillati</taxon>
        <taxon>Actinomycetota</taxon>
        <taxon>Actinomycetes</taxon>
        <taxon>Micrococcales</taxon>
        <taxon>Micrococcaceae</taxon>
        <taxon>Arthrobacter</taxon>
    </lineage>
</organism>
<reference evidence="12 13" key="1">
    <citation type="journal article" date="2023" name="Int. J. Syst. Evol. Microbiol.">
        <title>Arthrobacter mangrovi sp. nov., an actinobacterium isolated from the rhizosphere of a mangrove.</title>
        <authorList>
            <person name="Hamada M."/>
            <person name="Saitou S."/>
            <person name="Enomoto N."/>
            <person name="Nanri K."/>
            <person name="Hidaka K."/>
            <person name="Miura T."/>
            <person name="Tamura T."/>
        </authorList>
    </citation>
    <scope>NUCLEOTIDE SEQUENCE [LARGE SCALE GENOMIC DNA]</scope>
    <source>
        <strain evidence="12 13">NBRC 112813</strain>
    </source>
</reference>
<dbReference type="InterPro" id="IPR006153">
    <property type="entry name" value="Cation/H_exchanger_TM"/>
</dbReference>
<feature type="transmembrane region" description="Helical" evidence="10">
    <location>
        <begin position="231"/>
        <end position="258"/>
    </location>
</feature>
<dbReference type="EMBL" id="BRVS01000024">
    <property type="protein sequence ID" value="GLB68823.1"/>
    <property type="molecule type" value="Genomic_DNA"/>
</dbReference>
<feature type="transmembrane region" description="Helical" evidence="10">
    <location>
        <begin position="303"/>
        <end position="323"/>
    </location>
</feature>
<accession>A0ABQ5MXY9</accession>
<evidence type="ECO:0000256" key="1">
    <source>
        <dbReference type="ARBA" id="ARBA00004651"/>
    </source>
</evidence>
<sequence>MVTAATILGIIILWSAISRPFDRYGVTSALFLTAAGFAVGASTLGMLDVALEAEVVERVAELALVLLLFSDAARLDLRSLRRELGWPSRLLLIGLPLTMLAGAWVGALVFPGMALASAALLATMLASTDAALGRKVVADTAVPARVRQALDVESGLNDGLAVPFFLVALEIANAELTTGVTGAVVSNMAAQIGWGLAGGLAAGILGGLLFRTADRREWISPEWRQVVTMAVALLAYTLALALGGSGFIAAFVGGIAFGRASGARGSLVTLFAEESGDFLAAVTWIGFGALALTWAVPHITWQVVLYAVLSLTLVRMVPVAIAFAGQSVKAPTTAFIGWFGPRGLASLVFALLAFERGVPDGQVVFTTAVITVALSVILHGLSSVPLVALYHRWYEVHAAAHPSAEESTPATMPRRRRQFPSLSSAGFHRGRKPG</sequence>
<evidence type="ECO:0000256" key="2">
    <source>
        <dbReference type="ARBA" id="ARBA00022448"/>
    </source>
</evidence>
<name>A0ABQ5MXY9_9MICC</name>
<keyword evidence="2" id="KW-0813">Transport</keyword>
<dbReference type="Pfam" id="PF00999">
    <property type="entry name" value="Na_H_Exchanger"/>
    <property type="match status" value="1"/>
</dbReference>
<dbReference type="PANTHER" id="PTHR32507:SF8">
    <property type="entry name" value="CNH1P"/>
    <property type="match status" value="1"/>
</dbReference>
<evidence type="ECO:0000256" key="5">
    <source>
        <dbReference type="ARBA" id="ARBA00022692"/>
    </source>
</evidence>
<gene>
    <name evidence="12" type="ORF">AHIS1636_32660</name>
</gene>
<evidence type="ECO:0000256" key="7">
    <source>
        <dbReference type="ARBA" id="ARBA00023065"/>
    </source>
</evidence>
<evidence type="ECO:0000256" key="10">
    <source>
        <dbReference type="SAM" id="Phobius"/>
    </source>
</evidence>
<comment type="caution">
    <text evidence="12">The sequence shown here is derived from an EMBL/GenBank/DDBJ whole genome shotgun (WGS) entry which is preliminary data.</text>
</comment>
<dbReference type="Proteomes" id="UP001209654">
    <property type="component" value="Unassembled WGS sequence"/>
</dbReference>
<evidence type="ECO:0000256" key="6">
    <source>
        <dbReference type="ARBA" id="ARBA00022989"/>
    </source>
</evidence>
<feature type="transmembrane region" description="Helical" evidence="10">
    <location>
        <begin position="335"/>
        <end position="354"/>
    </location>
</feature>
<feature type="transmembrane region" description="Helical" evidence="10">
    <location>
        <begin position="192"/>
        <end position="210"/>
    </location>
</feature>
<keyword evidence="5 10" id="KW-0812">Transmembrane</keyword>
<feature type="transmembrane region" description="Helical" evidence="10">
    <location>
        <begin position="97"/>
        <end position="125"/>
    </location>
</feature>
<keyword evidence="8 10" id="KW-0472">Membrane</keyword>
<feature type="region of interest" description="Disordered" evidence="9">
    <location>
        <begin position="404"/>
        <end position="434"/>
    </location>
</feature>
<evidence type="ECO:0000256" key="3">
    <source>
        <dbReference type="ARBA" id="ARBA00022449"/>
    </source>
</evidence>
<dbReference type="PANTHER" id="PTHR32507">
    <property type="entry name" value="NA(+)/H(+) ANTIPORTER 1"/>
    <property type="match status" value="1"/>
</dbReference>
<keyword evidence="3" id="KW-0050">Antiport</keyword>
<keyword evidence="13" id="KW-1185">Reference proteome</keyword>
<evidence type="ECO:0000259" key="11">
    <source>
        <dbReference type="Pfam" id="PF00999"/>
    </source>
</evidence>
<dbReference type="RefSeq" id="WP_264796915.1">
    <property type="nucleotide sequence ID" value="NZ_BRVS01000024.1"/>
</dbReference>
<feature type="transmembrane region" description="Helical" evidence="10">
    <location>
        <begin position="278"/>
        <end position="296"/>
    </location>
</feature>
<evidence type="ECO:0000313" key="12">
    <source>
        <dbReference type="EMBL" id="GLB68823.1"/>
    </source>
</evidence>
<dbReference type="InterPro" id="IPR038770">
    <property type="entry name" value="Na+/solute_symporter_sf"/>
</dbReference>
<feature type="transmembrane region" description="Helical" evidence="10">
    <location>
        <begin position="363"/>
        <end position="381"/>
    </location>
</feature>
<keyword evidence="4" id="KW-1003">Cell membrane</keyword>
<proteinExistence type="predicted"/>
<evidence type="ECO:0000256" key="9">
    <source>
        <dbReference type="SAM" id="MobiDB-lite"/>
    </source>
</evidence>
<keyword evidence="6 10" id="KW-1133">Transmembrane helix</keyword>
<evidence type="ECO:0000313" key="13">
    <source>
        <dbReference type="Proteomes" id="UP001209654"/>
    </source>
</evidence>
<comment type="subcellular location">
    <subcellularLocation>
        <location evidence="1">Cell membrane</location>
        <topology evidence="1">Multi-pass membrane protein</topology>
    </subcellularLocation>
</comment>
<feature type="domain" description="Cation/H+ exchanger transmembrane" evidence="11">
    <location>
        <begin position="13"/>
        <end position="387"/>
    </location>
</feature>